<accession>A0AAE2ZLV5</accession>
<name>A0AAE2ZLV5_9HYPH</name>
<comment type="caution">
    <text evidence="2">The sequence shown here is derived from an EMBL/GenBank/DDBJ whole genome shotgun (WGS) entry which is preliminary data.</text>
</comment>
<dbReference type="Pfam" id="PF05437">
    <property type="entry name" value="AzlD"/>
    <property type="match status" value="1"/>
</dbReference>
<keyword evidence="1" id="KW-0812">Transmembrane</keyword>
<dbReference type="AlphaFoldDB" id="A0AAE2ZLV5"/>
<dbReference type="Proteomes" id="UP001196509">
    <property type="component" value="Unassembled WGS sequence"/>
</dbReference>
<keyword evidence="1" id="KW-1133">Transmembrane helix</keyword>
<dbReference type="EMBL" id="JAICBX010000001">
    <property type="protein sequence ID" value="MBW8637065.1"/>
    <property type="molecule type" value="Genomic_DNA"/>
</dbReference>
<evidence type="ECO:0000256" key="1">
    <source>
        <dbReference type="SAM" id="Phobius"/>
    </source>
</evidence>
<feature type="transmembrane region" description="Helical" evidence="1">
    <location>
        <begin position="47"/>
        <end position="65"/>
    </location>
</feature>
<keyword evidence="3" id="KW-1185">Reference proteome</keyword>
<feature type="transmembrane region" description="Helical" evidence="1">
    <location>
        <begin position="98"/>
        <end position="116"/>
    </location>
</feature>
<evidence type="ECO:0000313" key="3">
    <source>
        <dbReference type="Proteomes" id="UP001196509"/>
    </source>
</evidence>
<dbReference type="RefSeq" id="WP_220227695.1">
    <property type="nucleotide sequence ID" value="NZ_JAICBX010000001.1"/>
</dbReference>
<organism evidence="2 3">
    <name type="scientific">Flavimaribacter sediminis</name>
    <dbReference type="NCBI Taxonomy" id="2865987"/>
    <lineage>
        <taxon>Bacteria</taxon>
        <taxon>Pseudomonadati</taxon>
        <taxon>Pseudomonadota</taxon>
        <taxon>Alphaproteobacteria</taxon>
        <taxon>Hyphomicrobiales</taxon>
        <taxon>Rhizobiaceae</taxon>
        <taxon>Flavimaribacter</taxon>
    </lineage>
</organism>
<keyword evidence="1" id="KW-0472">Membrane</keyword>
<sequence length="117" mass="12866">MSPDSLFDNGYWTYLYILIAGWLVTDVWRWLGVLIGNRLSNDSEVMYLVRSIATALVAAVIAQMVLYPSGALSTTPVWLRISACAIGFSAFLLSRQRMIVGIIVAEVVLFGGLFAMS</sequence>
<reference evidence="2" key="1">
    <citation type="submission" date="2021-08" db="EMBL/GenBank/DDBJ databases">
        <title>Hoeflea bacterium WL0058 sp. nov., isolated from the sediment.</title>
        <authorList>
            <person name="Wang L."/>
            <person name="Zhang D."/>
        </authorList>
    </citation>
    <scope>NUCLEOTIDE SEQUENCE</scope>
    <source>
        <strain evidence="2">WL0058</strain>
    </source>
</reference>
<protein>
    <submittedName>
        <fullName evidence="2">AzlD domain-containing protein</fullName>
    </submittedName>
</protein>
<proteinExistence type="predicted"/>
<gene>
    <name evidence="2" type="ORF">K1W69_07680</name>
</gene>
<evidence type="ECO:0000313" key="2">
    <source>
        <dbReference type="EMBL" id="MBW8637065.1"/>
    </source>
</evidence>
<feature type="transmembrane region" description="Helical" evidence="1">
    <location>
        <begin position="12"/>
        <end position="35"/>
    </location>
</feature>
<feature type="transmembrane region" description="Helical" evidence="1">
    <location>
        <begin position="77"/>
        <end position="93"/>
    </location>
</feature>
<dbReference type="InterPro" id="IPR008407">
    <property type="entry name" value="Brnchd-chn_aa_trnsp_AzlD"/>
</dbReference>